<organism evidence="3 4">
    <name type="scientific">Paracoccus simplex</name>
    <dbReference type="NCBI Taxonomy" id="2086346"/>
    <lineage>
        <taxon>Bacteria</taxon>
        <taxon>Pseudomonadati</taxon>
        <taxon>Pseudomonadota</taxon>
        <taxon>Alphaproteobacteria</taxon>
        <taxon>Rhodobacterales</taxon>
        <taxon>Paracoccaceae</taxon>
        <taxon>Paracoccus</taxon>
    </lineage>
</organism>
<feature type="domain" description="Integrase catalytic" evidence="2">
    <location>
        <begin position="282"/>
        <end position="497"/>
    </location>
</feature>
<evidence type="ECO:0000259" key="2">
    <source>
        <dbReference type="PROSITE" id="PS50994"/>
    </source>
</evidence>
<dbReference type="InterPro" id="IPR001584">
    <property type="entry name" value="Integrase_cat-core"/>
</dbReference>
<keyword evidence="4" id="KW-1185">Reference proteome</keyword>
<dbReference type="SUPFAM" id="SSF53098">
    <property type="entry name" value="Ribonuclease H-like"/>
    <property type="match status" value="1"/>
</dbReference>
<sequence>MNMRLRLSRSDLLTVGGVAYRPTEVQAETIILERADQPGITESFTHAEVHDLLQSSDTRYQAGYFDFARSRDRKNCPADMLAELDEETRSMVLWRQVICDSFLMFEQGGKVARSYSSVTAILPSLDYEVRRRSGQTANAGGGRRAGAKFVTRKLPCAKTILRWLKAYEEGGYDPLALLPRTHRSGNRGLRWCHRTEAMASEVIDAYASTQRPTKRQAVAEIRNRIKSANQHRRGNGLAELALPSERSLLRRLSQADPYYIYAQRWGIDAANRKFNLFETGVETLFPGERIEMDENRLDVISLLTPSGILEQMSAEQVERLKGRRWLYVAKDCATKCILALRLAETPNAQDAIRTLRDVLHDRTAYAQAAGCESRWDQVAGIGTLVTDQGSAFISEDFRTAAASLGLTIHFPPAGLPQMRGNVESFFRTVGHKLMPLLSGRTFFNSVERADYPSEQLACLDDDDLIRILLTFVVDIYHNEPHGSLKGETPADCWKRLAKEQGLLPIPDGLTLRKAFGRPLTRKLRGDGVLFAGLSYSCDALREAFLHSPEREVEIRADLFDLGWIAVKVGKAWHAATCNHRGFEGMRYTDWQEACRALRIQHRRAAALSENLVQRAVARISETNRAAALRMQLTPFHVTDAEVARNEEALHFSLTSSDIKLADGGHSGDPLTDGIEIRPPEDVEKSPFETREETLPANPDVPRGKTWRFDDE</sequence>
<feature type="compositionally biased region" description="Basic and acidic residues" evidence="1">
    <location>
        <begin position="674"/>
        <end position="693"/>
    </location>
</feature>
<gene>
    <name evidence="3" type="ORF">ACFOMP_07750</name>
</gene>
<feature type="region of interest" description="Disordered" evidence="1">
    <location>
        <begin position="660"/>
        <end position="711"/>
    </location>
</feature>
<evidence type="ECO:0000256" key="1">
    <source>
        <dbReference type="SAM" id="MobiDB-lite"/>
    </source>
</evidence>
<reference evidence="4" key="1">
    <citation type="journal article" date="2019" name="Int. J. Syst. Evol. Microbiol.">
        <title>The Global Catalogue of Microorganisms (GCM) 10K type strain sequencing project: providing services to taxonomists for standard genome sequencing and annotation.</title>
        <authorList>
            <consortium name="The Broad Institute Genomics Platform"/>
            <consortium name="The Broad Institute Genome Sequencing Center for Infectious Disease"/>
            <person name="Wu L."/>
            <person name="Ma J."/>
        </authorList>
    </citation>
    <scope>NUCLEOTIDE SEQUENCE [LARGE SCALE GENOMIC DNA]</scope>
    <source>
        <strain evidence="4">VKM B-3226</strain>
    </source>
</reference>
<protein>
    <recommendedName>
        <fullName evidence="2">Integrase catalytic domain-containing protein</fullName>
    </recommendedName>
</protein>
<evidence type="ECO:0000313" key="4">
    <source>
        <dbReference type="Proteomes" id="UP001595596"/>
    </source>
</evidence>
<evidence type="ECO:0000313" key="3">
    <source>
        <dbReference type="EMBL" id="MFC3569341.1"/>
    </source>
</evidence>
<dbReference type="InterPro" id="IPR036397">
    <property type="entry name" value="RNaseH_sf"/>
</dbReference>
<name>A0ABV7RZ57_9RHOB</name>
<comment type="caution">
    <text evidence="3">The sequence shown here is derived from an EMBL/GenBank/DDBJ whole genome shotgun (WGS) entry which is preliminary data.</text>
</comment>
<dbReference type="Proteomes" id="UP001595596">
    <property type="component" value="Unassembled WGS sequence"/>
</dbReference>
<dbReference type="Gene3D" id="3.30.420.10">
    <property type="entry name" value="Ribonuclease H-like superfamily/Ribonuclease H"/>
    <property type="match status" value="1"/>
</dbReference>
<accession>A0ABV7RZ57</accession>
<dbReference type="EMBL" id="JBHRXE010000017">
    <property type="protein sequence ID" value="MFC3569341.1"/>
    <property type="molecule type" value="Genomic_DNA"/>
</dbReference>
<proteinExistence type="predicted"/>
<dbReference type="InterPro" id="IPR012337">
    <property type="entry name" value="RNaseH-like_sf"/>
</dbReference>
<dbReference type="PROSITE" id="PS50994">
    <property type="entry name" value="INTEGRASE"/>
    <property type="match status" value="1"/>
</dbReference>
<dbReference type="RefSeq" id="WP_379029183.1">
    <property type="nucleotide sequence ID" value="NZ_JBHRXE010000017.1"/>
</dbReference>